<dbReference type="HOGENOM" id="CLU_3285749_0_0_9"/>
<name>A5ZMY1_9FIRM</name>
<dbReference type="Proteomes" id="UP000006002">
    <property type="component" value="Unassembled WGS sequence"/>
</dbReference>
<accession>A5ZMY1</accession>
<sequence length="40" mass="4210">MGSEKTKVLCEIAEKMFGMKLTLSECKEEAATGAAISGCL</sequence>
<organism evidence="1 2">
    <name type="scientific">Blautia obeum ATCC 29174</name>
    <dbReference type="NCBI Taxonomy" id="411459"/>
    <lineage>
        <taxon>Bacteria</taxon>
        <taxon>Bacillati</taxon>
        <taxon>Bacillota</taxon>
        <taxon>Clostridia</taxon>
        <taxon>Lachnospirales</taxon>
        <taxon>Lachnospiraceae</taxon>
        <taxon>Blautia</taxon>
    </lineage>
</organism>
<reference evidence="1 2" key="2">
    <citation type="submission" date="2007-04" db="EMBL/GenBank/DDBJ databases">
        <title>Draft genome sequence of Ruminococcus obeum (ATCC 29174).</title>
        <authorList>
            <person name="Sudarsanam P."/>
            <person name="Ley R."/>
            <person name="Guruge J."/>
            <person name="Turnbaugh P.J."/>
            <person name="Mahowald M."/>
            <person name="Liep D."/>
            <person name="Gordon J."/>
        </authorList>
    </citation>
    <scope>NUCLEOTIDE SEQUENCE [LARGE SCALE GENOMIC DNA]</scope>
    <source>
        <strain evidence="1 2">ATCC 29174</strain>
    </source>
</reference>
<dbReference type="AlphaFoldDB" id="A5ZMY1"/>
<evidence type="ECO:0000313" key="2">
    <source>
        <dbReference type="Proteomes" id="UP000006002"/>
    </source>
</evidence>
<reference evidence="1 2" key="1">
    <citation type="submission" date="2007-03" db="EMBL/GenBank/DDBJ databases">
        <authorList>
            <person name="Fulton L."/>
            <person name="Clifton S."/>
            <person name="Fulton B."/>
            <person name="Xu J."/>
            <person name="Minx P."/>
            <person name="Pepin K.H."/>
            <person name="Johnson M."/>
            <person name="Thiruvilangam P."/>
            <person name="Bhonagiri V."/>
            <person name="Nash W.E."/>
            <person name="Mardis E.R."/>
            <person name="Wilson R.K."/>
        </authorList>
    </citation>
    <scope>NUCLEOTIDE SEQUENCE [LARGE SCALE GENOMIC DNA]</scope>
    <source>
        <strain evidence="1 2">ATCC 29174</strain>
    </source>
</reference>
<protein>
    <submittedName>
        <fullName evidence="1">Uncharacterized protein</fullName>
    </submittedName>
</protein>
<evidence type="ECO:0000313" key="1">
    <source>
        <dbReference type="EMBL" id="EDM89225.1"/>
    </source>
</evidence>
<dbReference type="EMBL" id="AAVO02000001">
    <property type="protein sequence ID" value="EDM89225.1"/>
    <property type="molecule type" value="Genomic_DNA"/>
</dbReference>
<gene>
    <name evidence="1" type="ORF">RUMOBE_00348</name>
</gene>
<proteinExistence type="predicted"/>
<comment type="caution">
    <text evidence="1">The sequence shown here is derived from an EMBL/GenBank/DDBJ whole genome shotgun (WGS) entry which is preliminary data.</text>
</comment>